<dbReference type="Pfam" id="PF09534">
    <property type="entry name" value="Trp_oprn_chp"/>
    <property type="match status" value="1"/>
</dbReference>
<name>A0A939QKZ9_9MICO</name>
<organism evidence="4 5">
    <name type="scientific">Leucobacter tardus</name>
    <dbReference type="NCBI Taxonomy" id="501483"/>
    <lineage>
        <taxon>Bacteria</taxon>
        <taxon>Bacillati</taxon>
        <taxon>Actinomycetota</taxon>
        <taxon>Actinomycetes</taxon>
        <taxon>Micrococcales</taxon>
        <taxon>Microbacteriaceae</taxon>
        <taxon>Leucobacter</taxon>
    </lineage>
</organism>
<feature type="transmembrane region" description="Helical" evidence="2">
    <location>
        <begin position="76"/>
        <end position="97"/>
    </location>
</feature>
<comment type="caution">
    <text evidence="4">The sequence shown here is derived from an EMBL/GenBank/DDBJ whole genome shotgun (WGS) entry which is preliminary data.</text>
</comment>
<feature type="chain" id="PRO_5037620709" evidence="3">
    <location>
        <begin position="28"/>
        <end position="216"/>
    </location>
</feature>
<keyword evidence="2" id="KW-0812">Transmembrane</keyword>
<keyword evidence="5" id="KW-1185">Reference proteome</keyword>
<feature type="signal peptide" evidence="3">
    <location>
        <begin position="1"/>
        <end position="27"/>
    </location>
</feature>
<keyword evidence="2" id="KW-1133">Transmembrane helix</keyword>
<accession>A0A939QKZ9</accession>
<evidence type="ECO:0000313" key="4">
    <source>
        <dbReference type="EMBL" id="MBO2989811.1"/>
    </source>
</evidence>
<dbReference type="AlphaFoldDB" id="A0A939QKZ9"/>
<dbReference type="InterPro" id="IPR019051">
    <property type="entry name" value="Trp_biosyn_TM_oprn/chp"/>
</dbReference>
<evidence type="ECO:0000256" key="1">
    <source>
        <dbReference type="SAM" id="MobiDB-lite"/>
    </source>
</evidence>
<keyword evidence="2" id="KW-0472">Membrane</keyword>
<dbReference type="Proteomes" id="UP000668403">
    <property type="component" value="Unassembled WGS sequence"/>
</dbReference>
<reference evidence="4" key="1">
    <citation type="submission" date="2021-03" db="EMBL/GenBank/DDBJ databases">
        <title>Leucobacter chromiisoli sp. nov., isolated from chromium-containing soil of chemical plant.</title>
        <authorList>
            <person name="Xu Z."/>
        </authorList>
    </citation>
    <scope>NUCLEOTIDE SEQUENCE</scope>
    <source>
        <strain evidence="4">K 70/01</strain>
    </source>
</reference>
<protein>
    <submittedName>
        <fullName evidence="4">Trp biosynthesis-associated membrane protein</fullName>
    </submittedName>
</protein>
<keyword evidence="3" id="KW-0732">Signal</keyword>
<feature type="transmembrane region" description="Helical" evidence="2">
    <location>
        <begin position="133"/>
        <end position="155"/>
    </location>
</feature>
<feature type="region of interest" description="Disordered" evidence="1">
    <location>
        <begin position="163"/>
        <end position="216"/>
    </location>
</feature>
<proteinExistence type="predicted"/>
<dbReference type="RefSeq" id="WP_208238342.1">
    <property type="nucleotide sequence ID" value="NZ_BAAAQU010000002.1"/>
</dbReference>
<evidence type="ECO:0000313" key="5">
    <source>
        <dbReference type="Proteomes" id="UP000668403"/>
    </source>
</evidence>
<feature type="compositionally biased region" description="Acidic residues" evidence="1">
    <location>
        <begin position="187"/>
        <end position="196"/>
    </location>
</feature>
<sequence>MLRKRSLVLLLLAGAAVILVASTQVWATFALAPGAATVTEVAVTGQQTTPALMPIAIALIAASVTLSIAGKVLRPVLAAVTALLGGGIAVVCIRRVFGSTGDIVASAGAPLSEVTGLGASDQTGIVVEAHQSVWPAVAAGAGLFVALIAVIVCVVGRSWTTGGRRYESSPARSTAGGRTDRISDWDAISEGDDPSEDAAVGPDETDSSAGADDRKP</sequence>
<dbReference type="EMBL" id="JAGFBF010000005">
    <property type="protein sequence ID" value="MBO2989811.1"/>
    <property type="molecule type" value="Genomic_DNA"/>
</dbReference>
<evidence type="ECO:0000256" key="3">
    <source>
        <dbReference type="SAM" id="SignalP"/>
    </source>
</evidence>
<feature type="transmembrane region" description="Helical" evidence="2">
    <location>
        <begin position="51"/>
        <end position="69"/>
    </location>
</feature>
<evidence type="ECO:0000256" key="2">
    <source>
        <dbReference type="SAM" id="Phobius"/>
    </source>
</evidence>
<gene>
    <name evidence="4" type="ORF">J4H85_07360</name>
</gene>